<feature type="domain" description="Asn/Gln amidotransferase" evidence="12">
    <location>
        <begin position="335"/>
        <end position="482"/>
    </location>
</feature>
<dbReference type="GO" id="GO:0070681">
    <property type="term" value="P:glutaminyl-tRNAGln biosynthesis via transamidation"/>
    <property type="evidence" value="ECO:0007669"/>
    <property type="project" value="TreeGrafter"/>
</dbReference>
<evidence type="ECO:0000259" key="12">
    <source>
        <dbReference type="SMART" id="SM00845"/>
    </source>
</evidence>
<dbReference type="GO" id="GO:0006412">
    <property type="term" value="P:translation"/>
    <property type="evidence" value="ECO:0007669"/>
    <property type="project" value="UniProtKB-UniRule"/>
</dbReference>
<dbReference type="InterPro" id="IPR017959">
    <property type="entry name" value="Asn/Gln-tRNA_amidoTrfase_suB/E"/>
</dbReference>
<keyword evidence="4 11" id="KW-0436">Ligase</keyword>
<dbReference type="RefSeq" id="WP_272899034.1">
    <property type="nucleotide sequence ID" value="NZ_CP046391.1"/>
</dbReference>
<evidence type="ECO:0000256" key="4">
    <source>
        <dbReference type="ARBA" id="ARBA00022598"/>
    </source>
</evidence>
<organism evidence="13 14">
    <name type="scientific">Anaplasma platys</name>
    <dbReference type="NCBI Taxonomy" id="949"/>
    <lineage>
        <taxon>Bacteria</taxon>
        <taxon>Pseudomonadati</taxon>
        <taxon>Pseudomonadota</taxon>
        <taxon>Alphaproteobacteria</taxon>
        <taxon>Rickettsiales</taxon>
        <taxon>Anaplasmataceae</taxon>
        <taxon>Anaplasma</taxon>
    </lineage>
</organism>
<dbReference type="InterPro" id="IPR017958">
    <property type="entry name" value="Gln-tRNA_amidoTrfase_suB_CS"/>
</dbReference>
<accession>A0A858PYK3</accession>
<dbReference type="NCBIfam" id="NF004012">
    <property type="entry name" value="PRK05477.1-2"/>
    <property type="match status" value="1"/>
</dbReference>
<dbReference type="Proteomes" id="UP000500930">
    <property type="component" value="Chromosome"/>
</dbReference>
<evidence type="ECO:0000256" key="6">
    <source>
        <dbReference type="ARBA" id="ARBA00022840"/>
    </source>
</evidence>
<dbReference type="FunFam" id="1.10.10.410:FF:000001">
    <property type="entry name" value="Aspartyl/glutamyl-tRNA(Asn/Gln) amidotransferase subunit B"/>
    <property type="match status" value="1"/>
</dbReference>
<dbReference type="InterPro" id="IPR042114">
    <property type="entry name" value="GatB_C_1"/>
</dbReference>
<evidence type="ECO:0000256" key="5">
    <source>
        <dbReference type="ARBA" id="ARBA00022741"/>
    </source>
</evidence>
<dbReference type="NCBIfam" id="TIGR00133">
    <property type="entry name" value="gatB"/>
    <property type="match status" value="1"/>
</dbReference>
<comment type="catalytic activity">
    <reaction evidence="9 11">
        <text>L-aspartyl-tRNA(Asn) + L-glutamine + ATP + H2O = L-asparaginyl-tRNA(Asn) + L-glutamate + ADP + phosphate + 2 H(+)</text>
        <dbReference type="Rhea" id="RHEA:14513"/>
        <dbReference type="Rhea" id="RHEA-COMP:9674"/>
        <dbReference type="Rhea" id="RHEA-COMP:9677"/>
        <dbReference type="ChEBI" id="CHEBI:15377"/>
        <dbReference type="ChEBI" id="CHEBI:15378"/>
        <dbReference type="ChEBI" id="CHEBI:29985"/>
        <dbReference type="ChEBI" id="CHEBI:30616"/>
        <dbReference type="ChEBI" id="CHEBI:43474"/>
        <dbReference type="ChEBI" id="CHEBI:58359"/>
        <dbReference type="ChEBI" id="CHEBI:78515"/>
        <dbReference type="ChEBI" id="CHEBI:78516"/>
        <dbReference type="ChEBI" id="CHEBI:456216"/>
    </reaction>
</comment>
<dbReference type="HAMAP" id="MF_00121">
    <property type="entry name" value="GatB"/>
    <property type="match status" value="1"/>
</dbReference>
<dbReference type="NCBIfam" id="NF004014">
    <property type="entry name" value="PRK05477.1-4"/>
    <property type="match status" value="1"/>
</dbReference>
<comment type="subunit">
    <text evidence="2 11">Heterotrimer of A, B and C subunits.</text>
</comment>
<keyword evidence="7 11" id="KW-0648">Protein biosynthesis</keyword>
<dbReference type="InterPro" id="IPR003789">
    <property type="entry name" value="Asn/Gln_tRNA_amidoTrase-B-like"/>
</dbReference>
<dbReference type="SUPFAM" id="SSF55931">
    <property type="entry name" value="Glutamine synthetase/guanido kinase"/>
    <property type="match status" value="1"/>
</dbReference>
<evidence type="ECO:0000256" key="10">
    <source>
        <dbReference type="ARBA" id="ARBA00047913"/>
    </source>
</evidence>
<comment type="function">
    <text evidence="8 11">Allows the formation of correctly charged Asn-tRNA(Asn) or Gln-tRNA(Gln) through the transamidation of misacylated Asp-tRNA(Asn) or Glu-tRNA(Gln) in organisms which lack either or both of asparaginyl-tRNA or glutaminyl-tRNA synthetases. The reaction takes place in the presence of glutamine and ATP through an activated phospho-Asp-tRNA(Asn) or phospho-Glu-tRNA(Gln).</text>
</comment>
<evidence type="ECO:0000256" key="9">
    <source>
        <dbReference type="ARBA" id="ARBA00047380"/>
    </source>
</evidence>
<dbReference type="InterPro" id="IPR018027">
    <property type="entry name" value="Asn/Gln_amidotransferase"/>
</dbReference>
<evidence type="ECO:0000313" key="13">
    <source>
        <dbReference type="EMBL" id="QJC27675.1"/>
    </source>
</evidence>
<dbReference type="Gene3D" id="1.10.150.380">
    <property type="entry name" value="GatB domain, N-terminal subdomain"/>
    <property type="match status" value="1"/>
</dbReference>
<dbReference type="InterPro" id="IPR006075">
    <property type="entry name" value="Asn/Gln-tRNA_Trfase_suB/E_cat"/>
</dbReference>
<evidence type="ECO:0000256" key="7">
    <source>
        <dbReference type="ARBA" id="ARBA00022917"/>
    </source>
</evidence>
<comment type="similarity">
    <text evidence="1 11">Belongs to the GatB/GatE family. GatB subfamily.</text>
</comment>
<evidence type="ECO:0000256" key="3">
    <source>
        <dbReference type="ARBA" id="ARBA00016923"/>
    </source>
</evidence>
<dbReference type="InterPro" id="IPR023168">
    <property type="entry name" value="GatB_Yqey_C_2"/>
</dbReference>
<dbReference type="AlphaFoldDB" id="A0A858PYK3"/>
<gene>
    <name evidence="11 13" type="primary">gatB</name>
    <name evidence="13" type="ORF">ANPL_03025</name>
</gene>
<evidence type="ECO:0000256" key="8">
    <source>
        <dbReference type="ARBA" id="ARBA00024799"/>
    </source>
</evidence>
<evidence type="ECO:0000256" key="1">
    <source>
        <dbReference type="ARBA" id="ARBA00005306"/>
    </source>
</evidence>
<keyword evidence="13" id="KW-0808">Transferase</keyword>
<dbReference type="InterPro" id="IPR014746">
    <property type="entry name" value="Gln_synth/guanido_kin_cat_dom"/>
</dbReference>
<dbReference type="GO" id="GO:0005524">
    <property type="term" value="F:ATP binding"/>
    <property type="evidence" value="ECO:0007669"/>
    <property type="project" value="UniProtKB-KW"/>
</dbReference>
<dbReference type="PANTHER" id="PTHR11659">
    <property type="entry name" value="GLUTAMYL-TRNA GLN AMIDOTRANSFERASE SUBUNIT B MITOCHONDRIAL AND PROKARYOTIC PET112-RELATED"/>
    <property type="match status" value="1"/>
</dbReference>
<dbReference type="PROSITE" id="PS01234">
    <property type="entry name" value="GATB"/>
    <property type="match status" value="1"/>
</dbReference>
<name>A0A858PYK3_9RICK</name>
<dbReference type="Pfam" id="PF02637">
    <property type="entry name" value="GatB_Yqey"/>
    <property type="match status" value="1"/>
</dbReference>
<dbReference type="SMART" id="SM00845">
    <property type="entry name" value="GatB_Yqey"/>
    <property type="match status" value="1"/>
</dbReference>
<evidence type="ECO:0000256" key="2">
    <source>
        <dbReference type="ARBA" id="ARBA00011123"/>
    </source>
</evidence>
<dbReference type="Gene3D" id="1.10.10.410">
    <property type="match status" value="1"/>
</dbReference>
<reference evidence="13 14" key="1">
    <citation type="journal article" date="2020" name="Pathogens">
        <title>First Whole Genome Sequence of Anaplasma platys, an Obligate Intracellular Rickettsial Pathogen of Dogs.</title>
        <authorList>
            <person name="Llanes A."/>
            <person name="Rajeev S."/>
        </authorList>
    </citation>
    <scope>NUCLEOTIDE SEQUENCE [LARGE SCALE GENOMIC DNA]</scope>
    <source>
        <strain evidence="13 14">S3</strain>
    </source>
</reference>
<dbReference type="EMBL" id="CP046391">
    <property type="protein sequence ID" value="QJC27675.1"/>
    <property type="molecule type" value="Genomic_DNA"/>
</dbReference>
<keyword evidence="14" id="KW-1185">Reference proteome</keyword>
<sequence>MSSGIIKGNSGDWEMVIGLEVHAQVVSNSKLFSGASTAVCADPNTQVALFDVAMPGVLPVVNSYCVEQAVRTALALSCDVNQRSVFDRKNYFYPDLPSGYQITQFYHPIAAKGRVVLEESANNKEIGITRIHLEQDAGKSMHVGDSTCIDFNRAGVALMEIVTDPDFRSPDEVAEYLKKLRLILRYVGTCTGDMENGALRCDANVSVRRVGACDFGVRSEIKNLNSIKYATQAIKYEAKRQVEMLEQGMELTQSTLLFDVDTGETRTMRTKEDVGDYCYFPDPDLMPLDITFEFIERLRLSLPELPSAKMRRYIEDYSLSRYDAEVLVSDRQVAEYFDKIVGSGLPANVVVSWVTGELFGALNKHGLGIGESPVNAAQMSELLSLILDGTISGKLAKQVFASMFETGKSAADIVEEQGLKQIADENVLASVVDGIIEKNAEKVQEYLQGKEKLFGYFVGQVMQETKGKANPEIVNTLIKSKLEQCKPQT</sequence>
<comment type="catalytic activity">
    <reaction evidence="10 11">
        <text>L-glutamyl-tRNA(Gln) + L-glutamine + ATP + H2O = L-glutaminyl-tRNA(Gln) + L-glutamate + ADP + phosphate + H(+)</text>
        <dbReference type="Rhea" id="RHEA:17521"/>
        <dbReference type="Rhea" id="RHEA-COMP:9681"/>
        <dbReference type="Rhea" id="RHEA-COMP:9684"/>
        <dbReference type="ChEBI" id="CHEBI:15377"/>
        <dbReference type="ChEBI" id="CHEBI:15378"/>
        <dbReference type="ChEBI" id="CHEBI:29985"/>
        <dbReference type="ChEBI" id="CHEBI:30616"/>
        <dbReference type="ChEBI" id="CHEBI:43474"/>
        <dbReference type="ChEBI" id="CHEBI:58359"/>
        <dbReference type="ChEBI" id="CHEBI:78520"/>
        <dbReference type="ChEBI" id="CHEBI:78521"/>
        <dbReference type="ChEBI" id="CHEBI:456216"/>
    </reaction>
</comment>
<proteinExistence type="inferred from homology"/>
<dbReference type="InterPro" id="IPR004413">
    <property type="entry name" value="GatB"/>
</dbReference>
<dbReference type="KEGG" id="aplt:ANPL_03025"/>
<dbReference type="Pfam" id="PF02934">
    <property type="entry name" value="GatB_N"/>
    <property type="match status" value="1"/>
</dbReference>
<dbReference type="SUPFAM" id="SSF89095">
    <property type="entry name" value="GatB/YqeY motif"/>
    <property type="match status" value="1"/>
</dbReference>
<evidence type="ECO:0000313" key="14">
    <source>
        <dbReference type="Proteomes" id="UP000500930"/>
    </source>
</evidence>
<protein>
    <recommendedName>
        <fullName evidence="3 11">Aspartyl/glutamyl-tRNA(Asn/Gln) amidotransferase subunit B</fullName>
        <shortName evidence="11">Asp/Glu-ADT subunit B</shortName>
        <ecNumber evidence="11">6.3.5.-</ecNumber>
    </recommendedName>
</protein>
<dbReference type="EC" id="6.3.5.-" evidence="11"/>
<dbReference type="GO" id="GO:0016740">
    <property type="term" value="F:transferase activity"/>
    <property type="evidence" value="ECO:0007669"/>
    <property type="project" value="UniProtKB-KW"/>
</dbReference>
<keyword evidence="5 11" id="KW-0547">Nucleotide-binding</keyword>
<dbReference type="GO" id="GO:0050567">
    <property type="term" value="F:glutaminyl-tRNA synthase (glutamine-hydrolyzing) activity"/>
    <property type="evidence" value="ECO:0007669"/>
    <property type="project" value="UniProtKB-UniRule"/>
</dbReference>
<keyword evidence="6 11" id="KW-0067">ATP-binding</keyword>
<dbReference type="PANTHER" id="PTHR11659:SF0">
    <property type="entry name" value="GLUTAMYL-TRNA(GLN) AMIDOTRANSFERASE SUBUNIT B, MITOCHONDRIAL"/>
    <property type="match status" value="1"/>
</dbReference>
<dbReference type="NCBIfam" id="NF004015">
    <property type="entry name" value="PRK05477.1-5"/>
    <property type="match status" value="1"/>
</dbReference>
<evidence type="ECO:0000256" key="11">
    <source>
        <dbReference type="HAMAP-Rule" id="MF_00121"/>
    </source>
</evidence>